<dbReference type="PANTHER" id="PTHR34270">
    <property type="entry name" value="PROTEIN RALF-LIKE 15-RELATED"/>
    <property type="match status" value="1"/>
</dbReference>
<reference evidence="2 3" key="1">
    <citation type="journal article" date="2024" name="G3 (Bethesda)">
        <title>Genome assembly of Hibiscus sabdariffa L. provides insights into metabolisms of medicinal natural products.</title>
        <authorList>
            <person name="Kim T."/>
        </authorList>
    </citation>
    <scope>NUCLEOTIDE SEQUENCE [LARGE SCALE GENOMIC DNA]</scope>
    <source>
        <strain evidence="2">TK-2024</strain>
        <tissue evidence="2">Old leaves</tissue>
    </source>
</reference>
<dbReference type="PANTHER" id="PTHR34270:SF3">
    <property type="entry name" value="PROTEIN RALF-LIKE 16-RELATED"/>
    <property type="match status" value="1"/>
</dbReference>
<dbReference type="EMBL" id="JBBPBN010000020">
    <property type="protein sequence ID" value="KAK9016712.1"/>
    <property type="molecule type" value="Genomic_DNA"/>
</dbReference>
<keyword evidence="1" id="KW-0732">Signal</keyword>
<feature type="chain" id="PRO_5045044406" evidence="1">
    <location>
        <begin position="26"/>
        <end position="147"/>
    </location>
</feature>
<keyword evidence="3" id="KW-1185">Reference proteome</keyword>
<gene>
    <name evidence="2" type="ORF">V6N11_079207</name>
</gene>
<evidence type="ECO:0000313" key="2">
    <source>
        <dbReference type="EMBL" id="KAK9016712.1"/>
    </source>
</evidence>
<name>A0ABR2RV00_9ROSI</name>
<comment type="caution">
    <text evidence="2">The sequence shown here is derived from an EMBL/GenBank/DDBJ whole genome shotgun (WGS) entry which is preliminary data.</text>
</comment>
<protein>
    <submittedName>
        <fullName evidence="2">Uncharacterized protein</fullName>
    </submittedName>
</protein>
<dbReference type="Proteomes" id="UP001396334">
    <property type="component" value="Unassembled WGS sequence"/>
</dbReference>
<proteinExistence type="predicted"/>
<sequence length="147" mass="15712">MGVSSTKTWLIFLAIIIIVALDVAAMPFDGGASNFGYNHRILQVPANSWHRGCSRIFRCRGGSGGKPKPVGPGGSSVQVSFTSQIQSMVAVVEVLPVNAAATPLDEGTSNFSFNRRLLQVSANPWTRGCSRIFRCRNGSHGPGVHDK</sequence>
<organism evidence="2 3">
    <name type="scientific">Hibiscus sabdariffa</name>
    <name type="common">roselle</name>
    <dbReference type="NCBI Taxonomy" id="183260"/>
    <lineage>
        <taxon>Eukaryota</taxon>
        <taxon>Viridiplantae</taxon>
        <taxon>Streptophyta</taxon>
        <taxon>Embryophyta</taxon>
        <taxon>Tracheophyta</taxon>
        <taxon>Spermatophyta</taxon>
        <taxon>Magnoliopsida</taxon>
        <taxon>eudicotyledons</taxon>
        <taxon>Gunneridae</taxon>
        <taxon>Pentapetalae</taxon>
        <taxon>rosids</taxon>
        <taxon>malvids</taxon>
        <taxon>Malvales</taxon>
        <taxon>Malvaceae</taxon>
        <taxon>Malvoideae</taxon>
        <taxon>Hibiscus</taxon>
    </lineage>
</organism>
<accession>A0ABR2RV00</accession>
<evidence type="ECO:0000256" key="1">
    <source>
        <dbReference type="SAM" id="SignalP"/>
    </source>
</evidence>
<evidence type="ECO:0000313" key="3">
    <source>
        <dbReference type="Proteomes" id="UP001396334"/>
    </source>
</evidence>
<feature type="signal peptide" evidence="1">
    <location>
        <begin position="1"/>
        <end position="25"/>
    </location>
</feature>